<gene>
    <name evidence="1" type="ORF">elemo141A_phanotate26</name>
</gene>
<dbReference type="Proteomes" id="UP000681409">
    <property type="component" value="Segment"/>
</dbReference>
<reference evidence="2" key="1">
    <citation type="submission" date="2020-05" db="EMBL/GenBank/DDBJ databases">
        <title>Genomics and ecology of novel Flavobacterium phages from the Baltic Sea.</title>
        <authorList>
            <person name="Hoetzinger M."/>
            <person name="Nilsson E."/>
            <person name="Holmfeldt K."/>
        </authorList>
    </citation>
    <scope>NUCLEOTIDE SEQUENCE [LARGE SCALE GENOMIC DNA]</scope>
</reference>
<name>A0A7D7J6G3_9CAUD</name>
<protein>
    <submittedName>
        <fullName evidence="1">Putative prophage protein</fullName>
    </submittedName>
</protein>
<evidence type="ECO:0000313" key="2">
    <source>
        <dbReference type="Proteomes" id="UP000681409"/>
    </source>
</evidence>
<proteinExistence type="predicted"/>
<accession>A0A7D7J6G3</accession>
<keyword evidence="2" id="KW-1185">Reference proteome</keyword>
<organism evidence="1 2">
    <name type="scientific">Flavobacterium phage vB_FspP_elemoC_14-1A</name>
    <dbReference type="NCBI Taxonomy" id="2743803"/>
    <lineage>
        <taxon>Viruses</taxon>
        <taxon>Duplodnaviria</taxon>
        <taxon>Heunggongvirae</taxon>
        <taxon>Uroviricota</taxon>
        <taxon>Caudoviricetes</taxon>
        <taxon>Elemovirus</taxon>
        <taxon>Elemovirus elemoC</taxon>
    </lineage>
</organism>
<dbReference type="EMBL" id="MT497067">
    <property type="protein sequence ID" value="QMP84826.1"/>
    <property type="molecule type" value="Genomic_DNA"/>
</dbReference>
<sequence>MVLLFFNTKQMKKCPTCNIEKDLSMFHKRNDTPSGLRKECKECRNKKSSKFYNENREKILLSIDRDKKKEYDKFYSVNYRENNRDKYNETQRKYYHKRKTDPLYRLENNVRSRIRISFKVSRWNKNNTTKDVLGCDYNTLKNHIESLFTDGMTWEKIGNEIHIDHIVPVSSAKSEEELFRLNHYTNLQPLWAKDNLIKSNKTI</sequence>
<evidence type="ECO:0000313" key="1">
    <source>
        <dbReference type="EMBL" id="QMP84826.1"/>
    </source>
</evidence>